<evidence type="ECO:0000256" key="2">
    <source>
        <dbReference type="ARBA" id="ARBA00010790"/>
    </source>
</evidence>
<dbReference type="EMBL" id="PJRP01000009">
    <property type="protein sequence ID" value="PLP98838.1"/>
    <property type="molecule type" value="Genomic_DNA"/>
</dbReference>
<proteinExistence type="inferred from homology"/>
<keyword evidence="4 5" id="KW-0274">FAD</keyword>
<dbReference type="PROSITE" id="PS00624">
    <property type="entry name" value="GMC_OXRED_2"/>
    <property type="match status" value="1"/>
</dbReference>
<dbReference type="SUPFAM" id="SSF54373">
    <property type="entry name" value="FAD-linked reductases, C-terminal domain"/>
    <property type="match status" value="1"/>
</dbReference>
<dbReference type="Proteomes" id="UP000234341">
    <property type="component" value="Unassembled WGS sequence"/>
</dbReference>
<dbReference type="InterPro" id="IPR000172">
    <property type="entry name" value="GMC_OxRdtase_N"/>
</dbReference>
<feature type="domain" description="Glucose-methanol-choline oxidoreductase N-terminal" evidence="7">
    <location>
        <begin position="267"/>
        <end position="281"/>
    </location>
</feature>
<reference evidence="8 9" key="1">
    <citation type="submission" date="2017-12" db="EMBL/GenBank/DDBJ databases">
        <title>Genome sequence of the active heterotrophic nitrifier-denitrifier, Cupriavidus pauculus UM1.</title>
        <authorList>
            <person name="Putonti C."/>
            <person name="Castignetti D."/>
        </authorList>
    </citation>
    <scope>NUCLEOTIDE SEQUENCE [LARGE SCALE GENOMIC DNA]</scope>
    <source>
        <strain evidence="8 9">UM1</strain>
    </source>
</reference>
<keyword evidence="3 5" id="KW-0285">Flavoprotein</keyword>
<dbReference type="InterPro" id="IPR007867">
    <property type="entry name" value="GMC_OxRtase_C"/>
</dbReference>
<dbReference type="OrthoDB" id="9785276at2"/>
<dbReference type="Pfam" id="PF05199">
    <property type="entry name" value="GMC_oxred_C"/>
    <property type="match status" value="1"/>
</dbReference>
<dbReference type="PANTHER" id="PTHR11552:SF147">
    <property type="entry name" value="CHOLINE DEHYDROGENASE, MITOCHONDRIAL"/>
    <property type="match status" value="1"/>
</dbReference>
<dbReference type="SUPFAM" id="SSF51905">
    <property type="entry name" value="FAD/NAD(P)-binding domain"/>
    <property type="match status" value="1"/>
</dbReference>
<evidence type="ECO:0000259" key="7">
    <source>
        <dbReference type="PROSITE" id="PS00624"/>
    </source>
</evidence>
<dbReference type="PANTHER" id="PTHR11552">
    <property type="entry name" value="GLUCOSE-METHANOL-CHOLINE GMC OXIDOREDUCTASE"/>
    <property type="match status" value="1"/>
</dbReference>
<accession>A0A2N5C9D5</accession>
<feature type="domain" description="Glucose-methanol-choline oxidoreductase N-terminal" evidence="6">
    <location>
        <begin position="84"/>
        <end position="107"/>
    </location>
</feature>
<dbReference type="Pfam" id="PF00732">
    <property type="entry name" value="GMC_oxred_N"/>
    <property type="match status" value="1"/>
</dbReference>
<evidence type="ECO:0000256" key="3">
    <source>
        <dbReference type="ARBA" id="ARBA00022630"/>
    </source>
</evidence>
<dbReference type="Gene3D" id="3.50.50.60">
    <property type="entry name" value="FAD/NAD(P)-binding domain"/>
    <property type="match status" value="1"/>
</dbReference>
<comment type="cofactor">
    <cofactor evidence="1">
        <name>FAD</name>
        <dbReference type="ChEBI" id="CHEBI:57692"/>
    </cofactor>
</comment>
<dbReference type="Gene3D" id="3.30.560.10">
    <property type="entry name" value="Glucose Oxidase, domain 3"/>
    <property type="match status" value="1"/>
</dbReference>
<evidence type="ECO:0000259" key="6">
    <source>
        <dbReference type="PROSITE" id="PS00623"/>
    </source>
</evidence>
<evidence type="ECO:0000256" key="4">
    <source>
        <dbReference type="ARBA" id="ARBA00022827"/>
    </source>
</evidence>
<dbReference type="GO" id="GO:0016614">
    <property type="term" value="F:oxidoreductase activity, acting on CH-OH group of donors"/>
    <property type="evidence" value="ECO:0007669"/>
    <property type="project" value="InterPro"/>
</dbReference>
<dbReference type="InterPro" id="IPR012132">
    <property type="entry name" value="GMC_OxRdtase"/>
</dbReference>
<name>A0A2N5C9D5_9BURK</name>
<dbReference type="PIRSF" id="PIRSF000137">
    <property type="entry name" value="Alcohol_oxidase"/>
    <property type="match status" value="1"/>
</dbReference>
<evidence type="ECO:0000313" key="9">
    <source>
        <dbReference type="Proteomes" id="UP000234341"/>
    </source>
</evidence>
<dbReference type="InterPro" id="IPR036188">
    <property type="entry name" value="FAD/NAD-bd_sf"/>
</dbReference>
<dbReference type="STRING" id="82633.GCA_000974605_01230"/>
<comment type="caution">
    <text evidence="8">The sequence shown here is derived from an EMBL/GenBank/DDBJ whole genome shotgun (WGS) entry which is preliminary data.</text>
</comment>
<evidence type="ECO:0000256" key="1">
    <source>
        <dbReference type="ARBA" id="ARBA00001974"/>
    </source>
</evidence>
<organism evidence="8 9">
    <name type="scientific">Cupriavidus pauculus</name>
    <dbReference type="NCBI Taxonomy" id="82633"/>
    <lineage>
        <taxon>Bacteria</taxon>
        <taxon>Pseudomonadati</taxon>
        <taxon>Pseudomonadota</taxon>
        <taxon>Betaproteobacteria</taxon>
        <taxon>Burkholderiales</taxon>
        <taxon>Burkholderiaceae</taxon>
        <taxon>Cupriavidus</taxon>
    </lineage>
</organism>
<gene>
    <name evidence="8" type="ORF">CYJ10_18765</name>
</gene>
<dbReference type="RefSeq" id="WP_101682990.1">
    <property type="nucleotide sequence ID" value="NZ_PJRP01000009.1"/>
</dbReference>
<dbReference type="AlphaFoldDB" id="A0A2N5C9D5"/>
<sequence length="549" mass="58718">MGDTSFDYIIVGAGSAGCALAGRLADQPGVTVALLESGPDDHHPSVWTPLAIARTVPHPGPRNYGFRTVPQAGLNGRESYQPRGRGLGGSSSINAMLYVRGHCSDYDRWAELGCEGWGYDAVLPYFRRSECNQRNAGRDDAWHGGSGPLHVSDLRTPNPFSRRFVQAAAQAGLPLNQDFNGAEQEGVGLYQATQFNGERWNAARAYLHRGNRADAGHNGGRQNLCVMTGTQALRIVFEGKRAVGVEVARNGQTQTLRARREVIVSGGAFHSPQLLMASGVGPADHLRSVGVAVVHDLPGVGQNLQDHLDVIIGKPVTSWHLYGYSLRGVARMAGEVMRYRWRRTGMLASPVAEAGAFVRTRPGLGAPDLQLHFAPALLGNSNVLRHGRPGHGYSCHACVLRPESRGTVELASVDMREAPRIDPRFLSASSDLDGMVAGVKLMRRIFAQSALADAGGNDPLAALLGPGEGDDAAIRDFVRAHADTIYHPVGTCKMGVDAMAVVDPQLRVHGVERLRVVDASVMPTLIGGNTNAPTIMIAERAADLVRMAA</sequence>
<evidence type="ECO:0000256" key="5">
    <source>
        <dbReference type="RuleBase" id="RU003968"/>
    </source>
</evidence>
<dbReference type="PROSITE" id="PS00623">
    <property type="entry name" value="GMC_OXRED_1"/>
    <property type="match status" value="1"/>
</dbReference>
<evidence type="ECO:0000313" key="8">
    <source>
        <dbReference type="EMBL" id="PLP98838.1"/>
    </source>
</evidence>
<dbReference type="GO" id="GO:0050660">
    <property type="term" value="F:flavin adenine dinucleotide binding"/>
    <property type="evidence" value="ECO:0007669"/>
    <property type="project" value="InterPro"/>
</dbReference>
<comment type="similarity">
    <text evidence="2 5">Belongs to the GMC oxidoreductase family.</text>
</comment>
<protein>
    <submittedName>
        <fullName evidence="8">GMC family oxidoreductase</fullName>
    </submittedName>
</protein>